<dbReference type="GO" id="GO:0008836">
    <property type="term" value="F:diaminopimelate decarboxylase activity"/>
    <property type="evidence" value="ECO:0007669"/>
    <property type="project" value="TreeGrafter"/>
</dbReference>
<comment type="cofactor">
    <cofactor evidence="1">
        <name>pyridoxal 5'-phosphate</name>
        <dbReference type="ChEBI" id="CHEBI:597326"/>
    </cofactor>
</comment>
<dbReference type="GO" id="GO:0009089">
    <property type="term" value="P:lysine biosynthetic process via diaminopimelate"/>
    <property type="evidence" value="ECO:0007669"/>
    <property type="project" value="TreeGrafter"/>
</dbReference>
<dbReference type="EMBL" id="WUFV01000041">
    <property type="protein sequence ID" value="NEK20352.1"/>
    <property type="molecule type" value="Genomic_DNA"/>
</dbReference>
<organism evidence="4 5">
    <name type="scientific">Rhizobium leguminosarum</name>
    <dbReference type="NCBI Taxonomy" id="384"/>
    <lineage>
        <taxon>Bacteria</taxon>
        <taxon>Pseudomonadati</taxon>
        <taxon>Pseudomonadota</taxon>
        <taxon>Alphaproteobacteria</taxon>
        <taxon>Hyphomicrobiales</taxon>
        <taxon>Rhizobiaceae</taxon>
        <taxon>Rhizobium/Agrobacterium group</taxon>
        <taxon>Rhizobium</taxon>
    </lineage>
</organism>
<dbReference type="PANTHER" id="PTHR43727:SF2">
    <property type="entry name" value="GROUP IV DECARBOXYLASE"/>
    <property type="match status" value="1"/>
</dbReference>
<dbReference type="PANTHER" id="PTHR43727">
    <property type="entry name" value="DIAMINOPIMELATE DECARBOXYLASE"/>
    <property type="match status" value="1"/>
</dbReference>
<sequence>MRDNAEVFRALCERVFRPDGYEIYFPTKVAPSLQIVNCLRELGFGLEVINHSTAAMAHADPLTRTILGGPAKTSALIAWGFIQRNWTYVSCESLTDLREVNAVAAHHKSRVSVFLRVKATTKRRLGMSIEDARWSVTHSDLFPALKLAGIHLHAGSNLSSREADLTLERMRMVAVDLAQNGMHIEVLNFGGGLPCIAASVAETERRLQGFSQLADTVGTRVIVEPGRAIVGDAAELITEVTDVRPVDRELTINSAAYIIHGPCNADKFIIHQRLGEVERRRIEVVARKEANYRIGGIWPAEGDSLWLSTPTPEFAIGDRIIFPQAGAYTLGFLNELSFDELLPTISS</sequence>
<dbReference type="InterPro" id="IPR000183">
    <property type="entry name" value="Orn/DAP/Arg_de-COase"/>
</dbReference>
<dbReference type="InterPro" id="IPR009006">
    <property type="entry name" value="Ala_racemase/Decarboxylase_C"/>
</dbReference>
<dbReference type="InterPro" id="IPR029066">
    <property type="entry name" value="PLP-binding_barrel"/>
</dbReference>
<dbReference type="SUPFAM" id="SSF51419">
    <property type="entry name" value="PLP-binding barrel"/>
    <property type="match status" value="1"/>
</dbReference>
<dbReference type="AlphaFoldDB" id="A0A7K3VU19"/>
<feature type="domain" description="Orn/DAP/Arg decarboxylase 2 N-terminal" evidence="3">
    <location>
        <begin position="20"/>
        <end position="230"/>
    </location>
</feature>
<comment type="caution">
    <text evidence="4">The sequence shown here is derived from an EMBL/GenBank/DDBJ whole genome shotgun (WGS) entry which is preliminary data.</text>
</comment>
<evidence type="ECO:0000256" key="1">
    <source>
        <dbReference type="ARBA" id="ARBA00001933"/>
    </source>
</evidence>
<reference evidence="4 5" key="1">
    <citation type="submission" date="2019-12" db="EMBL/GenBank/DDBJ databases">
        <title>Rhizobium genotypes associated with high levels of biological nitrogen fixation by grain legumes in a temperate-maritime cropping system.</title>
        <authorList>
            <person name="Maluk M."/>
            <person name="Francesc Ferrando Molina F."/>
            <person name="Lopez Del Egido L."/>
            <person name="Lafos M."/>
            <person name="Langarica-Fuentes A."/>
            <person name="Gebre Yohannes G."/>
            <person name="Young M.W."/>
            <person name="Martin P."/>
            <person name="Gantlett R."/>
            <person name="Kenicer G."/>
            <person name="Hawes C."/>
            <person name="Begg G.S."/>
            <person name="Quilliam R.S."/>
            <person name="Squire G.R."/>
            <person name="Poole P.S."/>
            <person name="Young P.W."/>
            <person name="Iannetta P.M."/>
            <person name="James E.K."/>
        </authorList>
    </citation>
    <scope>NUCLEOTIDE SEQUENCE [LARGE SCALE GENOMIC DNA]</scope>
    <source>
        <strain evidence="4 5">JHI54</strain>
    </source>
</reference>
<evidence type="ECO:0000313" key="5">
    <source>
        <dbReference type="Proteomes" id="UP000471705"/>
    </source>
</evidence>
<dbReference type="Gene3D" id="3.20.20.10">
    <property type="entry name" value="Alanine racemase"/>
    <property type="match status" value="1"/>
</dbReference>
<gene>
    <name evidence="4" type="ORF">GR257_36945</name>
</gene>
<evidence type="ECO:0000313" key="4">
    <source>
        <dbReference type="EMBL" id="NEK20352.1"/>
    </source>
</evidence>
<dbReference type="Proteomes" id="UP000471705">
    <property type="component" value="Unassembled WGS sequence"/>
</dbReference>
<dbReference type="InterPro" id="IPR022644">
    <property type="entry name" value="De-COase2_N"/>
</dbReference>
<dbReference type="PRINTS" id="PR01179">
    <property type="entry name" value="ODADCRBXLASE"/>
</dbReference>
<keyword evidence="2" id="KW-0663">Pyridoxal phosphate</keyword>
<name>A0A7K3VU19_RHILE</name>
<dbReference type="Pfam" id="PF02784">
    <property type="entry name" value="Orn_Arg_deC_N"/>
    <property type="match status" value="1"/>
</dbReference>
<accession>A0A7K3VU19</accession>
<protein>
    <recommendedName>
        <fullName evidence="3">Orn/DAP/Arg decarboxylase 2 N-terminal domain-containing protein</fullName>
    </recommendedName>
</protein>
<evidence type="ECO:0000259" key="3">
    <source>
        <dbReference type="Pfam" id="PF02784"/>
    </source>
</evidence>
<dbReference type="SUPFAM" id="SSF50621">
    <property type="entry name" value="Alanine racemase C-terminal domain-like"/>
    <property type="match status" value="1"/>
</dbReference>
<evidence type="ECO:0000256" key="2">
    <source>
        <dbReference type="ARBA" id="ARBA00022898"/>
    </source>
</evidence>
<proteinExistence type="predicted"/>
<dbReference type="Gene3D" id="2.40.37.10">
    <property type="entry name" value="Lyase, Ornithine Decarboxylase, Chain A, domain 1"/>
    <property type="match status" value="1"/>
</dbReference>